<dbReference type="Pfam" id="PF13812">
    <property type="entry name" value="PPR_3"/>
    <property type="match status" value="2"/>
</dbReference>
<feature type="repeat" description="PPR" evidence="3">
    <location>
        <begin position="678"/>
        <end position="712"/>
    </location>
</feature>
<dbReference type="NCBIfam" id="TIGR00756">
    <property type="entry name" value="PPR"/>
    <property type="match status" value="7"/>
</dbReference>
<feature type="repeat" description="PPR" evidence="3">
    <location>
        <begin position="713"/>
        <end position="747"/>
    </location>
</feature>
<comment type="similarity">
    <text evidence="1">Belongs to the PPR family. P subfamily.</text>
</comment>
<feature type="repeat" description="PPR" evidence="3">
    <location>
        <begin position="483"/>
        <end position="517"/>
    </location>
</feature>
<keyword evidence="7" id="KW-1185">Reference proteome</keyword>
<dbReference type="PROSITE" id="PS51375">
    <property type="entry name" value="PPR"/>
    <property type="match status" value="9"/>
</dbReference>
<name>A0ABP1AHQ1_9BRYO</name>
<dbReference type="PANTHER" id="PTHR47447">
    <property type="entry name" value="OS03G0856100 PROTEIN"/>
    <property type="match status" value="1"/>
</dbReference>
<dbReference type="EMBL" id="OZ023713">
    <property type="protein sequence ID" value="CAK9862072.1"/>
    <property type="molecule type" value="Genomic_DNA"/>
</dbReference>
<evidence type="ECO:0000313" key="6">
    <source>
        <dbReference type="EMBL" id="CAK9862072.1"/>
    </source>
</evidence>
<gene>
    <name evidence="6" type="ORF">CSSPJE1EN2_LOCUS5067</name>
</gene>
<dbReference type="Pfam" id="PF13041">
    <property type="entry name" value="PPR_2"/>
    <property type="match status" value="3"/>
</dbReference>
<dbReference type="InterPro" id="IPR036063">
    <property type="entry name" value="Smr_dom_sf"/>
</dbReference>
<dbReference type="Proteomes" id="UP001497522">
    <property type="component" value="Chromosome 12"/>
</dbReference>
<evidence type="ECO:0000313" key="7">
    <source>
        <dbReference type="Proteomes" id="UP001497522"/>
    </source>
</evidence>
<evidence type="ECO:0000256" key="2">
    <source>
        <dbReference type="ARBA" id="ARBA00022737"/>
    </source>
</evidence>
<evidence type="ECO:0000256" key="3">
    <source>
        <dbReference type="PROSITE-ProRule" id="PRU00708"/>
    </source>
</evidence>
<feature type="repeat" description="PPR" evidence="3">
    <location>
        <begin position="447"/>
        <end position="481"/>
    </location>
</feature>
<feature type="repeat" description="PPR" evidence="3">
    <location>
        <begin position="518"/>
        <end position="552"/>
    </location>
</feature>
<keyword evidence="2" id="KW-0677">Repeat</keyword>
<feature type="compositionally biased region" description="Polar residues" evidence="4">
    <location>
        <begin position="614"/>
        <end position="625"/>
    </location>
</feature>
<organism evidence="6 7">
    <name type="scientific">Sphagnum jensenii</name>
    <dbReference type="NCBI Taxonomy" id="128206"/>
    <lineage>
        <taxon>Eukaryota</taxon>
        <taxon>Viridiplantae</taxon>
        <taxon>Streptophyta</taxon>
        <taxon>Embryophyta</taxon>
        <taxon>Bryophyta</taxon>
        <taxon>Sphagnophytina</taxon>
        <taxon>Sphagnopsida</taxon>
        <taxon>Sphagnales</taxon>
        <taxon>Sphagnaceae</taxon>
        <taxon>Sphagnum</taxon>
    </lineage>
</organism>
<dbReference type="Gene3D" id="1.25.40.10">
    <property type="entry name" value="Tetratricopeptide repeat domain"/>
    <property type="match status" value="3"/>
</dbReference>
<dbReference type="Pfam" id="PF01535">
    <property type="entry name" value="PPR"/>
    <property type="match status" value="1"/>
</dbReference>
<proteinExistence type="inferred from homology"/>
<feature type="domain" description="Smr" evidence="5">
    <location>
        <begin position="855"/>
        <end position="944"/>
    </location>
</feature>
<evidence type="ECO:0000256" key="4">
    <source>
        <dbReference type="SAM" id="MobiDB-lite"/>
    </source>
</evidence>
<dbReference type="InterPro" id="IPR002625">
    <property type="entry name" value="Smr_dom"/>
</dbReference>
<dbReference type="PROSITE" id="PS50828">
    <property type="entry name" value="SMR"/>
    <property type="match status" value="1"/>
</dbReference>
<evidence type="ECO:0000256" key="1">
    <source>
        <dbReference type="ARBA" id="ARBA00007626"/>
    </source>
</evidence>
<feature type="repeat" description="PPR" evidence="3">
    <location>
        <begin position="344"/>
        <end position="378"/>
    </location>
</feature>
<dbReference type="SUPFAM" id="SSF160443">
    <property type="entry name" value="SMR domain-like"/>
    <property type="match status" value="1"/>
</dbReference>
<dbReference type="InterPro" id="IPR002885">
    <property type="entry name" value="PPR_rpt"/>
</dbReference>
<dbReference type="PANTHER" id="PTHR47447:SF28">
    <property type="entry name" value="PENTACOTRIPEPTIDE-REPEAT REGION OF PRORP DOMAIN-CONTAINING PROTEIN"/>
    <property type="match status" value="1"/>
</dbReference>
<feature type="repeat" description="PPR" evidence="3">
    <location>
        <begin position="553"/>
        <end position="587"/>
    </location>
</feature>
<feature type="repeat" description="PPR" evidence="3">
    <location>
        <begin position="748"/>
        <end position="784"/>
    </location>
</feature>
<sequence length="993" mass="109332">MKHIVMVGSMLADGLGPPPSALPGWFQVLPPIPCTCCYFPRSSRNLKSPAPFISIGRCPLKQPGINSTPRNNTHSITCLLLACKTTPILLYPLSPVRRRRISGGNAKRIRSIPVLDRNSVLNPVLSSSSSSSSPSCSSSSVVANLLNPQSSAAVSGREGRPSHKPRGTDPVLVQFKALQLTGVKESLQSKRKRRLKYFTRLAGQLASEGKLLEFVEFLQMLAKAGIDTTIFTQAVDLDQVDAGLSLILVDGQLDLFVTLMQKLHDVGFAPWRFVGEGARALLSAELRKCLANSKAQHCVQIIQKLTGCGFLAKKLVEPSRVIVACVRTRSVELSYSYVQLLSRNAWHYNAMIREFGYHCELGSAFTVFDLMKKEGVSPDLHTYRALIDACGRSGEPSKAAVVFEGMIKDGIIPNVFVYNSLMNVNVGDMDEVQRLYDHMVGAGVAADLTTFNILLKACGASGRAELATTYYQQIKQRGEVTMDVVTYSTLINVFRGAKMWEEALKVKADMLLAGVTPNVFTWTSIIGACAEVGLVEQSFQEFGEMLDAGCNPNGNCYNMLIHACVIAGQHERAFQLFHKWKQTGRIRLGRNSEQLAWLSPNESNEPMDVGSDLADQSRQESSWGSKNGLRRRFQGKPEGFWCKPNLVSYNILMKACGSDPKRTQALMVEMESLGFVPDVKSWSILMDAYGSSGDISGCLMTLSRMKESGLTPDVVTYTTLMKACVQVGDTDKAFSFFEQMKAEGVRPNVVTYNTLLRAQRGGQFREVQRGLALYEEMREAGYVPNDFLLQGLLKEWAEGGLDKLNRIRWSTAHDITKPENSKDNDSERGISEFTEALLQKVAVHARGDNTQDLIIDLHGLSKAEARTAVLAVLRIIKERHSLEDPIKDDLVIITGVGRRSDIPGSPVIREVVLQVLETELGLPVTSTPLDGHNLLSTAVSSGVRPEMQDESVGSTRSNKVAELIMPRKPLNSGRLKVAKEALNAWVQRRGQKQ</sequence>
<protein>
    <recommendedName>
        <fullName evidence="5">Smr domain-containing protein</fullName>
    </recommendedName>
</protein>
<feature type="repeat" description="PPR" evidence="3">
    <location>
        <begin position="379"/>
        <end position="413"/>
    </location>
</feature>
<feature type="region of interest" description="Disordered" evidence="4">
    <location>
        <begin position="597"/>
        <end position="629"/>
    </location>
</feature>
<accession>A0ABP1AHQ1</accession>
<dbReference type="Gene3D" id="3.30.1370.110">
    <property type="match status" value="1"/>
</dbReference>
<reference evidence="6" key="1">
    <citation type="submission" date="2024-03" db="EMBL/GenBank/DDBJ databases">
        <authorList>
            <consortium name="ELIXIR-Norway"/>
            <consortium name="Elixir Norway"/>
        </authorList>
    </citation>
    <scope>NUCLEOTIDE SEQUENCE</scope>
</reference>
<dbReference type="InterPro" id="IPR011990">
    <property type="entry name" value="TPR-like_helical_dom_sf"/>
</dbReference>
<evidence type="ECO:0000259" key="5">
    <source>
        <dbReference type="PROSITE" id="PS50828"/>
    </source>
</evidence>